<proteinExistence type="predicted"/>
<dbReference type="Proteomes" id="UP000051236">
    <property type="component" value="Unassembled WGS sequence"/>
</dbReference>
<dbReference type="InterPro" id="IPR009057">
    <property type="entry name" value="Homeodomain-like_sf"/>
</dbReference>
<name>X0PFL3_9LACO</name>
<protein>
    <submittedName>
        <fullName evidence="4">Transcriptional regulator</fullName>
    </submittedName>
</protein>
<comment type="caution">
    <text evidence="4">The sequence shown here is derived from an EMBL/GenBank/DDBJ whole genome shotgun (WGS) entry which is preliminary data.</text>
</comment>
<evidence type="ECO:0000313" key="5">
    <source>
        <dbReference type="Proteomes" id="UP000051236"/>
    </source>
</evidence>
<evidence type="ECO:0000259" key="3">
    <source>
        <dbReference type="PROSITE" id="PS50977"/>
    </source>
</evidence>
<dbReference type="Gene3D" id="1.10.357.10">
    <property type="entry name" value="Tetracycline Repressor, domain 2"/>
    <property type="match status" value="1"/>
</dbReference>
<dbReference type="PANTHER" id="PTHR43479:SF7">
    <property type="entry name" value="TETR-FAMILY TRANSCRIPTIONAL REGULATOR"/>
    <property type="match status" value="1"/>
</dbReference>
<keyword evidence="5" id="KW-1185">Reference proteome</keyword>
<dbReference type="eggNOG" id="COG1309">
    <property type="taxonomic scope" value="Bacteria"/>
</dbReference>
<feature type="DNA-binding region" description="H-T-H motif" evidence="2">
    <location>
        <begin position="25"/>
        <end position="44"/>
    </location>
</feature>
<dbReference type="SUPFAM" id="SSF46689">
    <property type="entry name" value="Homeodomain-like"/>
    <property type="match status" value="1"/>
</dbReference>
<accession>X0PFL3</accession>
<evidence type="ECO:0000313" key="4">
    <source>
        <dbReference type="EMBL" id="KRM33413.1"/>
    </source>
</evidence>
<dbReference type="InterPro" id="IPR050624">
    <property type="entry name" value="HTH-type_Tx_Regulator"/>
</dbReference>
<dbReference type="RefSeq" id="WP_235184319.1">
    <property type="nucleotide sequence ID" value="NZ_AZGA01000052.1"/>
</dbReference>
<dbReference type="GO" id="GO:0003677">
    <property type="term" value="F:DNA binding"/>
    <property type="evidence" value="ECO:0007669"/>
    <property type="project" value="UniProtKB-UniRule"/>
</dbReference>
<dbReference type="EMBL" id="AZGA01000052">
    <property type="protein sequence ID" value="KRM33413.1"/>
    <property type="molecule type" value="Genomic_DNA"/>
</dbReference>
<dbReference type="AlphaFoldDB" id="X0PFL3"/>
<dbReference type="Pfam" id="PF00440">
    <property type="entry name" value="TetR_N"/>
    <property type="match status" value="1"/>
</dbReference>
<keyword evidence="1 2" id="KW-0238">DNA-binding</keyword>
<evidence type="ECO:0000256" key="2">
    <source>
        <dbReference type="PROSITE-ProRule" id="PRU00335"/>
    </source>
</evidence>
<dbReference type="PROSITE" id="PS50977">
    <property type="entry name" value="HTH_TETR_2"/>
    <property type="match status" value="1"/>
</dbReference>
<feature type="domain" description="HTH tetR-type" evidence="3">
    <location>
        <begin position="2"/>
        <end position="62"/>
    </location>
</feature>
<dbReference type="PATRIC" id="fig|1423734.3.peg.2851"/>
<reference evidence="4 5" key="1">
    <citation type="journal article" date="2015" name="Genome Announc.">
        <title>Expanding the biotechnology potential of lactobacilli through comparative genomics of 213 strains and associated genera.</title>
        <authorList>
            <person name="Sun Z."/>
            <person name="Harris H.M."/>
            <person name="McCann A."/>
            <person name="Guo C."/>
            <person name="Argimon S."/>
            <person name="Zhang W."/>
            <person name="Yang X."/>
            <person name="Jeffery I.B."/>
            <person name="Cooney J.C."/>
            <person name="Kagawa T.F."/>
            <person name="Liu W."/>
            <person name="Song Y."/>
            <person name="Salvetti E."/>
            <person name="Wrobel A."/>
            <person name="Rasinkangas P."/>
            <person name="Parkhill J."/>
            <person name="Rea M.C."/>
            <person name="O'Sullivan O."/>
            <person name="Ritari J."/>
            <person name="Douillard F.P."/>
            <person name="Paul Ross R."/>
            <person name="Yang R."/>
            <person name="Briner A.E."/>
            <person name="Felis G.E."/>
            <person name="de Vos W.M."/>
            <person name="Barrangou R."/>
            <person name="Klaenhammer T.R."/>
            <person name="Caufield P.W."/>
            <person name="Cui Y."/>
            <person name="Zhang H."/>
            <person name="O'Toole P.W."/>
        </authorList>
    </citation>
    <scope>NUCLEOTIDE SEQUENCE [LARGE SCALE GENOMIC DNA]</scope>
    <source>
        <strain evidence="4 5">DSM 18527</strain>
    </source>
</reference>
<dbReference type="InterPro" id="IPR001647">
    <property type="entry name" value="HTH_TetR"/>
</dbReference>
<gene>
    <name evidence="4" type="ORF">FC83_GL002804</name>
</gene>
<dbReference type="STRING" id="1423734.FC83_GL002804"/>
<evidence type="ECO:0000256" key="1">
    <source>
        <dbReference type="ARBA" id="ARBA00023125"/>
    </source>
</evidence>
<sequence>MLETEIKIQKAFVQIIQEQSFDKLSVQQLAKTAHISRGTFYLHYLDKYDLLTHYENEIVTDITGIFNRFPKPRDTVAIATGFENNAFYQLFKYLYRQRDLAGLLLREPAADLVKKVQQLINTVLPQTSAAIGKSPDFPVSFAQEIVTRGIIDFIIFWLTQPPILAPKPAYLIFQKSRTLTPKQLTDIVIQAKQGH</sequence>
<organism evidence="4 5">
    <name type="scientific">Agrilactobacillus composti DSM 18527 = JCM 14202</name>
    <dbReference type="NCBI Taxonomy" id="1423734"/>
    <lineage>
        <taxon>Bacteria</taxon>
        <taxon>Bacillati</taxon>
        <taxon>Bacillota</taxon>
        <taxon>Bacilli</taxon>
        <taxon>Lactobacillales</taxon>
        <taxon>Lactobacillaceae</taxon>
        <taxon>Agrilactobacillus</taxon>
    </lineage>
</organism>
<dbReference type="PANTHER" id="PTHR43479">
    <property type="entry name" value="ACREF/ENVCD OPERON REPRESSOR-RELATED"/>
    <property type="match status" value="1"/>
</dbReference>